<proteinExistence type="predicted"/>
<feature type="domain" description="Teneurin-like YD-shell" evidence="2">
    <location>
        <begin position="7"/>
        <end position="171"/>
    </location>
</feature>
<dbReference type="Pfam" id="PF25023">
    <property type="entry name" value="TEN_YD-shell"/>
    <property type="match status" value="1"/>
</dbReference>
<dbReference type="NCBIfam" id="TIGR03696">
    <property type="entry name" value="Rhs_assc_core"/>
    <property type="match status" value="1"/>
</dbReference>
<keyword evidence="1" id="KW-0677">Repeat</keyword>
<dbReference type="InterPro" id="IPR022385">
    <property type="entry name" value="Rhs_assc_core"/>
</dbReference>
<name>A0A6N6VNY9_9BACT</name>
<evidence type="ECO:0000259" key="2">
    <source>
        <dbReference type="Pfam" id="PF25023"/>
    </source>
</evidence>
<evidence type="ECO:0000256" key="1">
    <source>
        <dbReference type="ARBA" id="ARBA00022737"/>
    </source>
</evidence>
<comment type="caution">
    <text evidence="3">The sequence shown here is derived from an EMBL/GenBank/DDBJ whole genome shotgun (WGS) entry which is preliminary data.</text>
</comment>
<feature type="non-terminal residue" evidence="3">
    <location>
        <position position="1"/>
    </location>
</feature>
<gene>
    <name evidence="3" type="ORF">GCL60_17100</name>
</gene>
<dbReference type="AlphaFoldDB" id="A0A6N6VNY9"/>
<evidence type="ECO:0000313" key="4">
    <source>
        <dbReference type="Proteomes" id="UP000437748"/>
    </source>
</evidence>
<organism evidence="3 4">
    <name type="scientific">Silvanigrella paludirubra</name>
    <dbReference type="NCBI Taxonomy" id="2499159"/>
    <lineage>
        <taxon>Bacteria</taxon>
        <taxon>Pseudomonadati</taxon>
        <taxon>Bdellovibrionota</taxon>
        <taxon>Oligoflexia</taxon>
        <taxon>Silvanigrellales</taxon>
        <taxon>Silvanigrellaceae</taxon>
        <taxon>Silvanigrella</taxon>
    </lineage>
</organism>
<reference evidence="3 4" key="1">
    <citation type="submission" date="2019-10" db="EMBL/GenBank/DDBJ databases">
        <title>New species of Slilvanegrellaceae.</title>
        <authorList>
            <person name="Pitt A."/>
            <person name="Hahn M.W."/>
        </authorList>
    </citation>
    <scope>NUCLEOTIDE SEQUENCE [LARGE SCALE GENOMIC DNA]</scope>
    <source>
        <strain evidence="3 4">SP-Ram-0.45-NSY-1</strain>
    </source>
</reference>
<protein>
    <recommendedName>
        <fullName evidence="2">Teneurin-like YD-shell domain-containing protein</fullName>
    </recommendedName>
</protein>
<dbReference type="Gene3D" id="2.180.10.10">
    <property type="entry name" value="RHS repeat-associated core"/>
    <property type="match status" value="1"/>
</dbReference>
<dbReference type="RefSeq" id="WP_161998273.1">
    <property type="nucleotide sequence ID" value="NZ_WFLM01000020.1"/>
</dbReference>
<accession>A0A6N6VNY9</accession>
<dbReference type="InterPro" id="IPR056823">
    <property type="entry name" value="TEN-like_YD-shell"/>
</dbReference>
<keyword evidence="4" id="KW-1185">Reference proteome</keyword>
<dbReference type="OrthoDB" id="5905222at2"/>
<evidence type="ECO:0000313" key="3">
    <source>
        <dbReference type="EMBL" id="KAB8035449.1"/>
    </source>
</evidence>
<dbReference type="EMBL" id="WFLM01000020">
    <property type="protein sequence ID" value="KAB8035449.1"/>
    <property type="molecule type" value="Genomic_DNA"/>
</dbReference>
<sequence length="171" mass="18814">TFTKEGNVTEYRYNGSGILVSQKDSGNVENKFYYSGSRVLNENIAGIMTSYFQVSGRIIGKVTAGQNTQIFLTDQAHSVIRIMEGRKVLDANFAYTPYGQQSDLSEKATSAKTSGFGFNGERTDGKSGYQFLGQGYRAYNPALGRFMQYDVHSPFGKGGINGYTFAENNPI</sequence>
<dbReference type="Proteomes" id="UP000437748">
    <property type="component" value="Unassembled WGS sequence"/>
</dbReference>
<feature type="non-terminal residue" evidence="3">
    <location>
        <position position="171"/>
    </location>
</feature>